<evidence type="ECO:0000256" key="1">
    <source>
        <dbReference type="ARBA" id="ARBA00009670"/>
    </source>
</evidence>
<dbReference type="CDD" id="cd05121">
    <property type="entry name" value="ABC1_ADCK3-like"/>
    <property type="match status" value="1"/>
</dbReference>
<gene>
    <name evidence="4" type="ORF">M0G41_04970</name>
</gene>
<dbReference type="PANTHER" id="PTHR10566:SF113">
    <property type="entry name" value="PROTEIN ACTIVITY OF BC1 COMPLEX KINASE 7, CHLOROPLASTIC"/>
    <property type="match status" value="1"/>
</dbReference>
<dbReference type="PANTHER" id="PTHR10566">
    <property type="entry name" value="CHAPERONE-ACTIVITY OF BC1 COMPLEX CABC1 -RELATED"/>
    <property type="match status" value="1"/>
</dbReference>
<feature type="transmembrane region" description="Helical" evidence="2">
    <location>
        <begin position="516"/>
        <end position="538"/>
    </location>
</feature>
<keyword evidence="2" id="KW-1133">Transmembrane helix</keyword>
<evidence type="ECO:0000259" key="3">
    <source>
        <dbReference type="Pfam" id="PF03109"/>
    </source>
</evidence>
<keyword evidence="2" id="KW-0472">Membrane</keyword>
<protein>
    <submittedName>
        <fullName evidence="4">AarF/UbiB family protein</fullName>
    </submittedName>
</protein>
<keyword evidence="5" id="KW-1185">Reference proteome</keyword>
<dbReference type="SUPFAM" id="SSF56112">
    <property type="entry name" value="Protein kinase-like (PK-like)"/>
    <property type="match status" value="1"/>
</dbReference>
<organism evidence="4 5">
    <name type="scientific">Pseudomarimonas salicorniae</name>
    <dbReference type="NCBI Taxonomy" id="2933270"/>
    <lineage>
        <taxon>Bacteria</taxon>
        <taxon>Pseudomonadati</taxon>
        <taxon>Pseudomonadota</taxon>
        <taxon>Gammaproteobacteria</taxon>
        <taxon>Lysobacterales</taxon>
        <taxon>Lysobacteraceae</taxon>
        <taxon>Pseudomarimonas</taxon>
    </lineage>
</organism>
<evidence type="ECO:0000313" key="5">
    <source>
        <dbReference type="Proteomes" id="UP001431449"/>
    </source>
</evidence>
<dbReference type="Proteomes" id="UP001431449">
    <property type="component" value="Unassembled WGS sequence"/>
</dbReference>
<dbReference type="InterPro" id="IPR011009">
    <property type="entry name" value="Kinase-like_dom_sf"/>
</dbReference>
<dbReference type="Pfam" id="PF03109">
    <property type="entry name" value="ABC1"/>
    <property type="match status" value="1"/>
</dbReference>
<evidence type="ECO:0000256" key="2">
    <source>
        <dbReference type="SAM" id="Phobius"/>
    </source>
</evidence>
<proteinExistence type="inferred from homology"/>
<dbReference type="InterPro" id="IPR050154">
    <property type="entry name" value="UbiB_kinase"/>
</dbReference>
<sequence length="550" mass="60385">MNLKTQLIEPARVLSFLIKHRHALHSPGLFDDQPEGGEIGEREAKTFLDDLEALGPAFIKFGQVLSTRPDLIHPAYARALERMQDTCTPIPFAVVRETVEAELGARLTKLFAEVDEEPIGVASLAQVHRATLRDGREVALKVQRPDMDIDVEHNLEALESLATAAESLSDNARRIGLLDWVGELRRSLVNELDYRQEAENLARFARHLAKEPLLRVPAPVQHLCTRRVLVLEYVEGTKLAAISGVIRTERDIGMLAPALLRGFLDQVFVHGELHADPHPGNMLLTPDNRLAIFDLGMVGHITPVLRDRLLKILVGAVEGRGDDVSRDCLAISEPLESFDEPRFHREIGQTVANYAASSRQGGREGALVMRLVEIATRCGVRTPPELSVLGRALLNLESVCALLDPRFDARRTVEEHLQAMMAERMRRGFSLAALGADLVELQGFVREAPAKLSHALGVIADNRLQLRVTGLEESRLLENLQKIANRISAGLVTAALIVASAMLADSDNPRRIAGVAIAEALFVVAVILGVALIGSALWGDRRRAPRRGSS</sequence>
<comment type="caution">
    <text evidence="4">The sequence shown here is derived from an EMBL/GenBank/DDBJ whole genome shotgun (WGS) entry which is preliminary data.</text>
</comment>
<dbReference type="InterPro" id="IPR004147">
    <property type="entry name" value="ABC1_dom"/>
</dbReference>
<dbReference type="RefSeq" id="WP_248205922.1">
    <property type="nucleotide sequence ID" value="NZ_JALNMH010000003.1"/>
</dbReference>
<comment type="similarity">
    <text evidence="1">Belongs to the protein kinase superfamily. ADCK protein kinase family.</text>
</comment>
<reference evidence="4" key="1">
    <citation type="submission" date="2022-04" db="EMBL/GenBank/DDBJ databases">
        <title>Lysobacter sp. CAU 1642 isolated from sea sand.</title>
        <authorList>
            <person name="Kim W."/>
        </authorList>
    </citation>
    <scope>NUCLEOTIDE SEQUENCE</scope>
    <source>
        <strain evidence="4">CAU 1642</strain>
    </source>
</reference>
<dbReference type="EMBL" id="JALNMH010000003">
    <property type="protein sequence ID" value="MCK7593021.1"/>
    <property type="molecule type" value="Genomic_DNA"/>
</dbReference>
<feature type="domain" description="ABC1 atypical kinase-like" evidence="3">
    <location>
        <begin position="82"/>
        <end position="319"/>
    </location>
</feature>
<accession>A0ABT0GER1</accession>
<name>A0ABT0GER1_9GAMM</name>
<keyword evidence="2" id="KW-0812">Transmembrane</keyword>
<evidence type="ECO:0000313" key="4">
    <source>
        <dbReference type="EMBL" id="MCK7593021.1"/>
    </source>
</evidence>